<keyword evidence="2" id="KW-1185">Reference proteome</keyword>
<proteinExistence type="predicted"/>
<evidence type="ECO:0008006" key="3">
    <source>
        <dbReference type="Google" id="ProtNLM"/>
    </source>
</evidence>
<evidence type="ECO:0000313" key="2">
    <source>
        <dbReference type="Proteomes" id="UP000075766"/>
    </source>
</evidence>
<reference evidence="1 2" key="1">
    <citation type="submission" date="2016-02" db="EMBL/GenBank/DDBJ databases">
        <title>Genome sequence of Marichromatium gracile YL-28, a purple sulfur bacterium.</title>
        <authorList>
            <person name="Zhao C."/>
            <person name="Hong X."/>
            <person name="Chen S."/>
            <person name="Yang S."/>
        </authorList>
    </citation>
    <scope>NUCLEOTIDE SEQUENCE [LARGE SCALE GENOMIC DNA]</scope>
    <source>
        <strain evidence="1 2">YL28</strain>
    </source>
</reference>
<protein>
    <recommendedName>
        <fullName evidence="3">Phage terminase small subunit</fullName>
    </recommendedName>
</protein>
<dbReference type="EMBL" id="LSYU01000064">
    <property type="protein sequence ID" value="KXX64190.1"/>
    <property type="molecule type" value="Genomic_DNA"/>
</dbReference>
<comment type="caution">
    <text evidence="1">The sequence shown here is derived from an EMBL/GenBank/DDBJ whole genome shotgun (WGS) entry which is preliminary data.</text>
</comment>
<evidence type="ECO:0000313" key="1">
    <source>
        <dbReference type="EMBL" id="KXX64190.1"/>
    </source>
</evidence>
<organism evidence="1 2">
    <name type="scientific">Marichromatium gracile</name>
    <name type="common">Chromatium gracile</name>
    <dbReference type="NCBI Taxonomy" id="1048"/>
    <lineage>
        <taxon>Bacteria</taxon>
        <taxon>Pseudomonadati</taxon>
        <taxon>Pseudomonadota</taxon>
        <taxon>Gammaproteobacteria</taxon>
        <taxon>Chromatiales</taxon>
        <taxon>Chromatiaceae</taxon>
        <taxon>Marichromatium</taxon>
    </lineage>
</organism>
<accession>A0ABR5VFQ6</accession>
<dbReference type="RefSeq" id="WP_062275916.1">
    <property type="nucleotide sequence ID" value="NZ_LSYU01000064.1"/>
</dbReference>
<sequence>MGKCVDWVAVEGAYRAGKDSLREIAGQHGISEGAIRKRAKKEGWLRDPGGTKRQIVRAAMAGGTREGTQYAARTIAEAANQDVADMSAGLAVARGCINRLSGMVEAAREPRDVKVIAEANRIAVETIRRIRDLDDGASHSASTPSSDVLSLLREHYGL</sequence>
<gene>
    <name evidence="1" type="ORF">AY586_14680</name>
</gene>
<dbReference type="Proteomes" id="UP000075766">
    <property type="component" value="Unassembled WGS sequence"/>
</dbReference>
<name>A0ABR5VFQ6_MARGR</name>